<keyword evidence="1" id="KW-0472">Membrane</keyword>
<dbReference type="InterPro" id="IPR005182">
    <property type="entry name" value="YdbS-like_PH"/>
</dbReference>
<feature type="domain" description="YdbS-like PH" evidence="2">
    <location>
        <begin position="93"/>
        <end position="172"/>
    </location>
</feature>
<dbReference type="Proteomes" id="UP000677668">
    <property type="component" value="Chromosome 1"/>
</dbReference>
<dbReference type="RefSeq" id="WP_211422864.1">
    <property type="nucleotide sequence ID" value="NZ_CP072642.1"/>
</dbReference>
<feature type="transmembrane region" description="Helical" evidence="1">
    <location>
        <begin position="43"/>
        <end position="61"/>
    </location>
</feature>
<reference evidence="3 4" key="1">
    <citation type="submission" date="2021-03" db="EMBL/GenBank/DDBJ databases">
        <title>Genomic and phenotypic characterization of Chloracidobacterium isolates provides evidence for multiple species.</title>
        <authorList>
            <person name="Saini M.K."/>
            <person name="Costas A.M.G."/>
            <person name="Tank M."/>
            <person name="Bryant D.A."/>
        </authorList>
    </citation>
    <scope>NUCLEOTIDE SEQUENCE [LARGE SCALE GENOMIC DNA]</scope>
    <source>
        <strain evidence="3 4">N</strain>
    </source>
</reference>
<organism evidence="3 4">
    <name type="scientific">Chloracidobacterium sp. N</name>
    <dbReference type="NCBI Taxonomy" id="2821540"/>
    <lineage>
        <taxon>Bacteria</taxon>
        <taxon>Pseudomonadati</taxon>
        <taxon>Acidobacteriota</taxon>
        <taxon>Terriglobia</taxon>
        <taxon>Terriglobales</taxon>
        <taxon>Acidobacteriaceae</taxon>
        <taxon>Chloracidobacterium</taxon>
        <taxon>Chloracidobacterium aggregatum</taxon>
    </lineage>
</organism>
<evidence type="ECO:0000313" key="4">
    <source>
        <dbReference type="Proteomes" id="UP000677668"/>
    </source>
</evidence>
<gene>
    <name evidence="3" type="ORF">J8C05_03825</name>
</gene>
<dbReference type="PANTHER" id="PTHR34473">
    <property type="entry name" value="UPF0699 TRANSMEMBRANE PROTEIN YDBS"/>
    <property type="match status" value="1"/>
</dbReference>
<sequence length="206" mass="22676">MPETTITASVSEEALVSGATPEAFSTLEPEVIALWRLNGGIEWAILLSMTFVIITVGSIVLSLGMWFWALLAAWVLALVVAMVQTIWYPPLAYRYSAYRITDRIIEVRHGVWFRESRLIPLSRIQHIDLRQGLFERSYGLATLVFHTAGMHESSTPLPGLAAGKAAALRDQLIGQLHRRQVPVSVVQPDTPEAVNRDATANGDATA</sequence>
<evidence type="ECO:0000313" key="3">
    <source>
        <dbReference type="EMBL" id="QUV94582.1"/>
    </source>
</evidence>
<dbReference type="PANTHER" id="PTHR34473:SF2">
    <property type="entry name" value="UPF0699 TRANSMEMBRANE PROTEIN YDBT"/>
    <property type="match status" value="1"/>
</dbReference>
<keyword evidence="1" id="KW-1133">Transmembrane helix</keyword>
<proteinExistence type="predicted"/>
<protein>
    <submittedName>
        <fullName evidence="3">PH domain-containing protein</fullName>
    </submittedName>
</protein>
<keyword evidence="4" id="KW-1185">Reference proteome</keyword>
<dbReference type="Pfam" id="PF03703">
    <property type="entry name" value="bPH_2"/>
    <property type="match status" value="1"/>
</dbReference>
<dbReference type="EMBL" id="CP072642">
    <property type="protein sequence ID" value="QUV94582.1"/>
    <property type="molecule type" value="Genomic_DNA"/>
</dbReference>
<feature type="transmembrane region" description="Helical" evidence="1">
    <location>
        <begin position="67"/>
        <end position="89"/>
    </location>
</feature>
<evidence type="ECO:0000256" key="1">
    <source>
        <dbReference type="SAM" id="Phobius"/>
    </source>
</evidence>
<accession>A0ABX8B3C1</accession>
<name>A0ABX8B3C1_9BACT</name>
<keyword evidence="1" id="KW-0812">Transmembrane</keyword>
<evidence type="ECO:0000259" key="2">
    <source>
        <dbReference type="Pfam" id="PF03703"/>
    </source>
</evidence>